<keyword evidence="3" id="KW-1003">Cell membrane</keyword>
<evidence type="ECO:0000259" key="16">
    <source>
        <dbReference type="Pfam" id="PF21222"/>
    </source>
</evidence>
<evidence type="ECO:0000256" key="5">
    <source>
        <dbReference type="ARBA" id="ARBA00022729"/>
    </source>
</evidence>
<keyword evidence="8 12" id="KW-0472">Membrane</keyword>
<feature type="domain" description="Lysosome-associated membrane glycoprotein 2-like luminal" evidence="15">
    <location>
        <begin position="49"/>
        <end position="190"/>
    </location>
</feature>
<keyword evidence="10" id="KW-0325">Glycoprotein</keyword>
<dbReference type="InterPro" id="IPR048528">
    <property type="entry name" value="Lamp2-like_luminal"/>
</dbReference>
<dbReference type="Pfam" id="PF01299">
    <property type="entry name" value="Lamp2-like_luminal"/>
    <property type="match status" value="2"/>
</dbReference>
<name>A0A3B4ZYX6_9TELE</name>
<proteinExistence type="inferred from homology"/>
<feature type="domain" description="Lysosome-associated membrane glycoprotein 2-like transmembrane" evidence="16">
    <location>
        <begin position="405"/>
        <end position="436"/>
    </location>
</feature>
<evidence type="ECO:0000256" key="3">
    <source>
        <dbReference type="ARBA" id="ARBA00022475"/>
    </source>
</evidence>
<feature type="disulfide bond" evidence="12">
    <location>
        <begin position="167"/>
        <end position="203"/>
    </location>
</feature>
<dbReference type="InterPro" id="IPR048524">
    <property type="entry name" value="Lamp2-like_TM"/>
</dbReference>
<dbReference type="CDD" id="cd12087">
    <property type="entry name" value="TM_EGFR-like"/>
    <property type="match status" value="1"/>
</dbReference>
<reference evidence="17" key="1">
    <citation type="submission" date="2023-09" db="UniProtKB">
        <authorList>
            <consortium name="Ensembl"/>
        </authorList>
    </citation>
    <scope>IDENTIFICATION</scope>
</reference>
<dbReference type="PANTHER" id="PTHR11506:SF6">
    <property type="entry name" value="LYSOSOME-ASSOCIATED MEMBRANE GLYCOPROTEIN 2"/>
    <property type="match status" value="1"/>
</dbReference>
<dbReference type="Gene3D" id="2.40.160.110">
    <property type="match status" value="2"/>
</dbReference>
<keyword evidence="9 12" id="KW-1015">Disulfide bond</keyword>
<comment type="subcellular location">
    <subcellularLocation>
        <location evidence="1">Cell membrane</location>
        <topology evidence="1">Single-pass type I membrane protein</topology>
    </subcellularLocation>
    <subcellularLocation>
        <location evidence="2">Endosome membrane</location>
        <topology evidence="2">Single-pass type I membrane protein</topology>
    </subcellularLocation>
    <subcellularLocation>
        <location evidence="12">Lysosome membrane</location>
        <topology evidence="12">Single-pass type I membrane protein</topology>
    </subcellularLocation>
</comment>
<dbReference type="PROSITE" id="PS51407">
    <property type="entry name" value="LAMP_3"/>
    <property type="match status" value="1"/>
</dbReference>
<dbReference type="GeneTree" id="ENSGT00950000182899"/>
<dbReference type="FunFam" id="2.40.160.110:FF:000001">
    <property type="entry name" value="lysosome-associated membrane glycoprotein 2 isoform X2"/>
    <property type="match status" value="1"/>
</dbReference>
<evidence type="ECO:0000313" key="17">
    <source>
        <dbReference type="Ensembl" id="ENSSPAP00000013046.1"/>
    </source>
</evidence>
<dbReference type="GO" id="GO:0072594">
    <property type="term" value="P:establishment of protein localization to organelle"/>
    <property type="evidence" value="ECO:0007669"/>
    <property type="project" value="TreeGrafter"/>
</dbReference>
<dbReference type="PRINTS" id="PR00336">
    <property type="entry name" value="LYSASSOCTDMP"/>
</dbReference>
<evidence type="ECO:0000256" key="8">
    <source>
        <dbReference type="ARBA" id="ARBA00023136"/>
    </source>
</evidence>
<feature type="region of interest" description="Disordered" evidence="13">
    <location>
        <begin position="214"/>
        <end position="248"/>
    </location>
</feature>
<comment type="caution">
    <text evidence="12">Lacks conserved residue(s) required for the propagation of feature annotation.</text>
</comment>
<dbReference type="STRING" id="144197.ENSSPAP00000013046"/>
<dbReference type="InterPro" id="IPR002000">
    <property type="entry name" value="Lysosome-assoc_membr_glycop"/>
</dbReference>
<accession>A0A3B4ZYX6</accession>
<dbReference type="GO" id="GO:0005886">
    <property type="term" value="C:plasma membrane"/>
    <property type="evidence" value="ECO:0007669"/>
    <property type="project" value="UniProtKB-SubCell"/>
</dbReference>
<organism evidence="17">
    <name type="scientific">Stegastes partitus</name>
    <name type="common">bicolor damselfish</name>
    <dbReference type="NCBI Taxonomy" id="144197"/>
    <lineage>
        <taxon>Eukaryota</taxon>
        <taxon>Metazoa</taxon>
        <taxon>Chordata</taxon>
        <taxon>Craniata</taxon>
        <taxon>Vertebrata</taxon>
        <taxon>Euteleostomi</taxon>
        <taxon>Actinopterygii</taxon>
        <taxon>Neopterygii</taxon>
        <taxon>Teleostei</taxon>
        <taxon>Neoteleostei</taxon>
        <taxon>Acanthomorphata</taxon>
        <taxon>Ovalentaria</taxon>
        <taxon>Pomacentridae</taxon>
        <taxon>Stegastes</taxon>
    </lineage>
</organism>
<protein>
    <submittedName>
        <fullName evidence="17">Lysosomal associated membrane protein 2</fullName>
    </submittedName>
</protein>
<evidence type="ECO:0000256" key="4">
    <source>
        <dbReference type="ARBA" id="ARBA00022692"/>
    </source>
</evidence>
<dbReference type="PANTHER" id="PTHR11506">
    <property type="entry name" value="LYSOSOME-ASSOCIATED MEMBRANE GLYCOPROTEIN"/>
    <property type="match status" value="1"/>
</dbReference>
<keyword evidence="7 14" id="KW-1133">Transmembrane helix</keyword>
<evidence type="ECO:0000256" key="6">
    <source>
        <dbReference type="ARBA" id="ARBA00022753"/>
    </source>
</evidence>
<keyword evidence="11 12" id="KW-0458">Lysosome</keyword>
<feature type="compositionally biased region" description="Low complexity" evidence="13">
    <location>
        <begin position="214"/>
        <end position="232"/>
    </location>
</feature>
<evidence type="ECO:0000256" key="1">
    <source>
        <dbReference type="ARBA" id="ARBA00004251"/>
    </source>
</evidence>
<sequence>MIPSDSKLLVRFLLTLRRYANKHNALKVHFWCHYAHILFSFLSSGIEVNFTKDDKLCLYANLMLNFSVSYEVAGNKSQMAVFELPANAASDESVCDTTSSLLKLDFEGNSWSVNFTMNEKSYQASLITFSYNLSDSKLFPDSVSNDTKTVTVKPQMTNIDVDTCYSCLSKDMIEADLVNMTLWNVLIQAFVTGGSKSENLTHCAADIPATTVAPTTHTTSTTTAAPVTNTSTAPPPTTTTPTPTLPPPTTGKYSFKPDENSTACLLAYFGLRIGVKQGDKHEEMNFEPNGTHVSGSCGVNSSELTLVSNSVTIVFTFTNDTKKFHLHALNVTGKTSLPFSEVNTNMSQWEATLGSSYMCNKEQNFTVASLVTFYTFNVQVQPFGVKKGLFSTAKECSLDDTSILIPIIVGAALAGLILIVVIAYVIGRRKTYVGYQTL</sequence>
<evidence type="ECO:0000256" key="9">
    <source>
        <dbReference type="ARBA" id="ARBA00023157"/>
    </source>
</evidence>
<evidence type="ECO:0000256" key="2">
    <source>
        <dbReference type="ARBA" id="ARBA00004530"/>
    </source>
</evidence>
<evidence type="ECO:0000256" key="11">
    <source>
        <dbReference type="ARBA" id="ARBA00023228"/>
    </source>
</evidence>
<evidence type="ECO:0000256" key="12">
    <source>
        <dbReference type="PROSITE-ProRule" id="PRU00740"/>
    </source>
</evidence>
<evidence type="ECO:0000256" key="14">
    <source>
        <dbReference type="SAM" id="Phobius"/>
    </source>
</evidence>
<keyword evidence="6" id="KW-0967">Endosome</keyword>
<dbReference type="GO" id="GO:0005765">
    <property type="term" value="C:lysosomal membrane"/>
    <property type="evidence" value="ECO:0007669"/>
    <property type="project" value="UniProtKB-SubCell"/>
</dbReference>
<evidence type="ECO:0000256" key="7">
    <source>
        <dbReference type="ARBA" id="ARBA00022989"/>
    </source>
</evidence>
<feature type="transmembrane region" description="Helical" evidence="14">
    <location>
        <begin position="403"/>
        <end position="426"/>
    </location>
</feature>
<keyword evidence="4 12" id="KW-0812">Transmembrane</keyword>
<evidence type="ECO:0000256" key="13">
    <source>
        <dbReference type="SAM" id="MobiDB-lite"/>
    </source>
</evidence>
<comment type="similarity">
    <text evidence="12">Belongs to the LAMP family.</text>
</comment>
<dbReference type="Ensembl" id="ENSSPAT00000013265.1">
    <property type="protein sequence ID" value="ENSSPAP00000013046.1"/>
    <property type="gene ID" value="ENSSPAG00000009881.1"/>
</dbReference>
<feature type="compositionally biased region" description="Pro residues" evidence="13">
    <location>
        <begin position="233"/>
        <end position="248"/>
    </location>
</feature>
<feature type="disulfide bond" evidence="12">
    <location>
        <begin position="359"/>
        <end position="396"/>
    </location>
</feature>
<dbReference type="GO" id="GO:0031902">
    <property type="term" value="C:late endosome membrane"/>
    <property type="evidence" value="ECO:0007669"/>
    <property type="project" value="TreeGrafter"/>
</dbReference>
<dbReference type="GO" id="GO:0016236">
    <property type="term" value="P:macroautophagy"/>
    <property type="evidence" value="ECO:0007669"/>
    <property type="project" value="Ensembl"/>
</dbReference>
<evidence type="ECO:0000256" key="10">
    <source>
        <dbReference type="ARBA" id="ARBA00023180"/>
    </source>
</evidence>
<dbReference type="Pfam" id="PF21222">
    <property type="entry name" value="Lamp2_2nd"/>
    <property type="match status" value="1"/>
</dbReference>
<feature type="domain" description="Lysosome-associated membrane glycoprotein 2-like luminal" evidence="15">
    <location>
        <begin position="248"/>
        <end position="386"/>
    </location>
</feature>
<dbReference type="AlphaFoldDB" id="A0A3B4ZYX6"/>
<evidence type="ECO:0000259" key="15">
    <source>
        <dbReference type="Pfam" id="PF01299"/>
    </source>
</evidence>
<keyword evidence="5" id="KW-0732">Signal</keyword>